<dbReference type="AlphaFoldDB" id="A0A2T6AHZ6"/>
<dbReference type="RefSeq" id="WP_108171872.1">
    <property type="nucleotide sequence ID" value="NZ_QBKQ01000002.1"/>
</dbReference>
<name>A0A2T6AHZ6_9FLAO</name>
<dbReference type="EMBL" id="QBKQ01000002">
    <property type="protein sequence ID" value="PTX43444.1"/>
    <property type="molecule type" value="Genomic_DNA"/>
</dbReference>
<protein>
    <submittedName>
        <fullName evidence="1">Uncharacterized protein</fullName>
    </submittedName>
</protein>
<dbReference type="OrthoDB" id="1444646at2"/>
<accession>A0A2T6AHZ6</accession>
<evidence type="ECO:0000313" key="2">
    <source>
        <dbReference type="Proteomes" id="UP000244174"/>
    </source>
</evidence>
<organism evidence="1 2">
    <name type="scientific">Christiangramia gaetbulicola</name>
    <dbReference type="NCBI Taxonomy" id="703340"/>
    <lineage>
        <taxon>Bacteria</taxon>
        <taxon>Pseudomonadati</taxon>
        <taxon>Bacteroidota</taxon>
        <taxon>Flavobacteriia</taxon>
        <taxon>Flavobacteriales</taxon>
        <taxon>Flavobacteriaceae</taxon>
        <taxon>Christiangramia</taxon>
    </lineage>
</organism>
<evidence type="ECO:0000313" key="1">
    <source>
        <dbReference type="EMBL" id="PTX43444.1"/>
    </source>
</evidence>
<gene>
    <name evidence="1" type="ORF">C8P64_1972</name>
</gene>
<dbReference type="Proteomes" id="UP000244174">
    <property type="component" value="Unassembled WGS sequence"/>
</dbReference>
<keyword evidence="2" id="KW-1185">Reference proteome</keyword>
<reference evidence="1 2" key="1">
    <citation type="submission" date="2018-04" db="EMBL/GenBank/DDBJ databases">
        <title>Genomic Encyclopedia of Archaeal and Bacterial Type Strains, Phase II (KMG-II): from individual species to whole genera.</title>
        <authorList>
            <person name="Goeker M."/>
        </authorList>
    </citation>
    <scope>NUCLEOTIDE SEQUENCE [LARGE SCALE GENOMIC DNA]</scope>
    <source>
        <strain evidence="1 2">DSM 23082</strain>
    </source>
</reference>
<sequence length="165" mass="19695">MKKVLLILIYLVPVLSFSQVKDTVYIRFDQRYDEMEKVDFTELVQAGSPDQKLEKSIDYKVRQMEKDSYGDDKFRFSHFNQSQKAYNHFGGKPPLILQKHKSFLKNRNTLDINFFRTTPYIKIAKTFEEDDSWDEDVLIFIIDIDEIQNDSIILRQVNFNRPVKQ</sequence>
<proteinExistence type="predicted"/>
<comment type="caution">
    <text evidence="1">The sequence shown here is derived from an EMBL/GenBank/DDBJ whole genome shotgun (WGS) entry which is preliminary data.</text>
</comment>